<evidence type="ECO:0000259" key="2">
    <source>
        <dbReference type="PROSITE" id="PS50181"/>
    </source>
</evidence>
<evidence type="ECO:0000256" key="1">
    <source>
        <dbReference type="SAM" id="MobiDB-lite"/>
    </source>
</evidence>
<feature type="compositionally biased region" description="Acidic residues" evidence="1">
    <location>
        <begin position="472"/>
        <end position="507"/>
    </location>
</feature>
<dbReference type="Gene3D" id="3.80.10.10">
    <property type="entry name" value="Ribonuclease Inhibitor"/>
    <property type="match status" value="1"/>
</dbReference>
<dbReference type="EMBL" id="JAULSW010000009">
    <property type="protein sequence ID" value="KAK3370518.1"/>
    <property type="molecule type" value="Genomic_DNA"/>
</dbReference>
<keyword evidence="4" id="KW-1185">Reference proteome</keyword>
<dbReference type="Proteomes" id="UP001285441">
    <property type="component" value="Unassembled WGS sequence"/>
</dbReference>
<gene>
    <name evidence="3" type="ORF">B0H63DRAFT_317738</name>
</gene>
<dbReference type="InterPro" id="IPR032675">
    <property type="entry name" value="LRR_dom_sf"/>
</dbReference>
<name>A0AAE0K5I3_9PEZI</name>
<dbReference type="SUPFAM" id="SSF52047">
    <property type="entry name" value="RNI-like"/>
    <property type="match status" value="1"/>
</dbReference>
<dbReference type="PROSITE" id="PS50181">
    <property type="entry name" value="FBOX"/>
    <property type="match status" value="1"/>
</dbReference>
<accession>A0AAE0K5I3</accession>
<evidence type="ECO:0000313" key="3">
    <source>
        <dbReference type="EMBL" id="KAK3370518.1"/>
    </source>
</evidence>
<protein>
    <recommendedName>
        <fullName evidence="2">F-box domain-containing protein</fullName>
    </recommendedName>
</protein>
<reference evidence="3" key="1">
    <citation type="journal article" date="2023" name="Mol. Phylogenet. Evol.">
        <title>Genome-scale phylogeny and comparative genomics of the fungal order Sordariales.</title>
        <authorList>
            <person name="Hensen N."/>
            <person name="Bonometti L."/>
            <person name="Westerberg I."/>
            <person name="Brannstrom I.O."/>
            <person name="Guillou S."/>
            <person name="Cros-Aarteil S."/>
            <person name="Calhoun S."/>
            <person name="Haridas S."/>
            <person name="Kuo A."/>
            <person name="Mondo S."/>
            <person name="Pangilinan J."/>
            <person name="Riley R."/>
            <person name="LaButti K."/>
            <person name="Andreopoulos B."/>
            <person name="Lipzen A."/>
            <person name="Chen C."/>
            <person name="Yan M."/>
            <person name="Daum C."/>
            <person name="Ng V."/>
            <person name="Clum A."/>
            <person name="Steindorff A."/>
            <person name="Ohm R.A."/>
            <person name="Martin F."/>
            <person name="Silar P."/>
            <person name="Natvig D.O."/>
            <person name="Lalanne C."/>
            <person name="Gautier V."/>
            <person name="Ament-Velasquez S.L."/>
            <person name="Kruys A."/>
            <person name="Hutchinson M.I."/>
            <person name="Powell A.J."/>
            <person name="Barry K."/>
            <person name="Miller A.N."/>
            <person name="Grigoriev I.V."/>
            <person name="Debuchy R."/>
            <person name="Gladieux P."/>
            <person name="Hiltunen Thoren M."/>
            <person name="Johannesson H."/>
        </authorList>
    </citation>
    <scope>NUCLEOTIDE SEQUENCE</scope>
    <source>
        <strain evidence="3">CBS 232.78</strain>
    </source>
</reference>
<evidence type="ECO:0000313" key="4">
    <source>
        <dbReference type="Proteomes" id="UP001285441"/>
    </source>
</evidence>
<dbReference type="AlphaFoldDB" id="A0AAE0K5I3"/>
<sequence>MDIPALVPNGSFNPQAGSPLSKLPTELFFHVGRSVSTVDLTNLRLTCKAVEHAIGAYFAHEFFRRKQFMISTKSLQTLIDISKHAHFRVHLKHVSIATDRILSRSGLRGPNTASPTQQQTRLAHEAWADQCSLMPSGIARDMLQEAFANLPELEVVDIRDFNSSSRNRDGVGTLWRSYGAPTFEQETGMQLFQNSLGATVDDDFVSNLFSAVINALAAANKRPKNIETLLRSHSKLTECAFAIPPRVKSSVVPLLADLQVLHLSLSLRGMIPQPGFGGSNGLAEVSLRGFLQHMVNLRWLRLNFQDHLHDNVKSLLEWLAADHQASQANPAHGDIASPSLSCLTQLDLGSLASSPQTIVKLLAKVAPSLRTLSLRRMSLVDSQNTADKRVNPWPNLFQILVQRGVALRDVAISLPSFRTADGFRFNIHFRDQQNKATSESHHYDENTQVLFAKVAQEMIVNWPRSPSPSESAIDDDSDESEQEDLDEDEEEDAEDEEEDEEDDDDGIEPMVVI</sequence>
<proteinExistence type="predicted"/>
<comment type="caution">
    <text evidence="3">The sequence shown here is derived from an EMBL/GenBank/DDBJ whole genome shotgun (WGS) entry which is preliminary data.</text>
</comment>
<dbReference type="InterPro" id="IPR001810">
    <property type="entry name" value="F-box_dom"/>
</dbReference>
<reference evidence="3" key="2">
    <citation type="submission" date="2023-06" db="EMBL/GenBank/DDBJ databases">
        <authorList>
            <consortium name="Lawrence Berkeley National Laboratory"/>
            <person name="Haridas S."/>
            <person name="Hensen N."/>
            <person name="Bonometti L."/>
            <person name="Westerberg I."/>
            <person name="Brannstrom I.O."/>
            <person name="Guillou S."/>
            <person name="Cros-Aarteil S."/>
            <person name="Calhoun S."/>
            <person name="Kuo A."/>
            <person name="Mondo S."/>
            <person name="Pangilinan J."/>
            <person name="Riley R."/>
            <person name="LaButti K."/>
            <person name="Andreopoulos B."/>
            <person name="Lipzen A."/>
            <person name="Chen C."/>
            <person name="Yanf M."/>
            <person name="Daum C."/>
            <person name="Ng V."/>
            <person name="Clum A."/>
            <person name="Steindorff A."/>
            <person name="Ohm R."/>
            <person name="Martin F."/>
            <person name="Silar P."/>
            <person name="Natvig D."/>
            <person name="Lalanne C."/>
            <person name="Gautier V."/>
            <person name="Ament-velasquez S.L."/>
            <person name="Kruys A."/>
            <person name="Hutchinson M.I."/>
            <person name="Powell A.J."/>
            <person name="Barry K."/>
            <person name="Miller A.N."/>
            <person name="Grigoriev I.V."/>
            <person name="Debuchy R."/>
            <person name="Gladieux P."/>
            <person name="Thoren M.H."/>
            <person name="Johannesson H."/>
        </authorList>
    </citation>
    <scope>NUCLEOTIDE SEQUENCE</scope>
    <source>
        <strain evidence="3">CBS 232.78</strain>
    </source>
</reference>
<feature type="domain" description="F-box" evidence="2">
    <location>
        <begin position="17"/>
        <end position="66"/>
    </location>
</feature>
<organism evidence="3 4">
    <name type="scientific">Podospora didyma</name>
    <dbReference type="NCBI Taxonomy" id="330526"/>
    <lineage>
        <taxon>Eukaryota</taxon>
        <taxon>Fungi</taxon>
        <taxon>Dikarya</taxon>
        <taxon>Ascomycota</taxon>
        <taxon>Pezizomycotina</taxon>
        <taxon>Sordariomycetes</taxon>
        <taxon>Sordariomycetidae</taxon>
        <taxon>Sordariales</taxon>
        <taxon>Podosporaceae</taxon>
        <taxon>Podospora</taxon>
    </lineage>
</organism>
<feature type="region of interest" description="Disordered" evidence="1">
    <location>
        <begin position="462"/>
        <end position="513"/>
    </location>
</feature>